<feature type="transmembrane region" description="Helical" evidence="7">
    <location>
        <begin position="334"/>
        <end position="352"/>
    </location>
</feature>
<organism evidence="9 10">
    <name type="scientific">Mycobacterium bourgelatii</name>
    <dbReference type="NCBI Taxonomy" id="1273442"/>
    <lineage>
        <taxon>Bacteria</taxon>
        <taxon>Bacillati</taxon>
        <taxon>Actinomycetota</taxon>
        <taxon>Actinomycetes</taxon>
        <taxon>Mycobacteriales</taxon>
        <taxon>Mycobacteriaceae</taxon>
        <taxon>Mycobacterium</taxon>
    </lineage>
</organism>
<name>A0A7I9YHK2_MYCBU</name>
<keyword evidence="2" id="KW-0813">Transport</keyword>
<evidence type="ECO:0000256" key="3">
    <source>
        <dbReference type="ARBA" id="ARBA00022475"/>
    </source>
</evidence>
<dbReference type="CDD" id="cd17369">
    <property type="entry name" value="MFS_ShiA_like"/>
    <property type="match status" value="1"/>
</dbReference>
<feature type="transmembrane region" description="Helical" evidence="7">
    <location>
        <begin position="373"/>
        <end position="394"/>
    </location>
</feature>
<keyword evidence="6 7" id="KW-0472">Membrane</keyword>
<keyword evidence="4 7" id="KW-0812">Transmembrane</keyword>
<dbReference type="PANTHER" id="PTHR43045">
    <property type="entry name" value="SHIKIMATE TRANSPORTER"/>
    <property type="match status" value="1"/>
</dbReference>
<dbReference type="SUPFAM" id="SSF103473">
    <property type="entry name" value="MFS general substrate transporter"/>
    <property type="match status" value="1"/>
</dbReference>
<reference evidence="9 10" key="1">
    <citation type="journal article" date="2019" name="Emerg. Microbes Infect.">
        <title>Comprehensive subspecies identification of 175 nontuberculous mycobacteria species based on 7547 genomic profiles.</title>
        <authorList>
            <person name="Matsumoto Y."/>
            <person name="Kinjo T."/>
            <person name="Motooka D."/>
            <person name="Nabeya D."/>
            <person name="Jung N."/>
            <person name="Uechi K."/>
            <person name="Horii T."/>
            <person name="Iida T."/>
            <person name="Fujita J."/>
            <person name="Nakamura S."/>
        </authorList>
    </citation>
    <scope>NUCLEOTIDE SEQUENCE [LARGE SCALE GENOMIC DNA]</scope>
    <source>
        <strain evidence="9 10">JCM 30725</strain>
    </source>
</reference>
<dbReference type="InterPro" id="IPR011701">
    <property type="entry name" value="MFS"/>
</dbReference>
<evidence type="ECO:0000313" key="9">
    <source>
        <dbReference type="EMBL" id="GFG88147.1"/>
    </source>
</evidence>
<evidence type="ECO:0000256" key="5">
    <source>
        <dbReference type="ARBA" id="ARBA00022989"/>
    </source>
</evidence>
<keyword evidence="5 7" id="KW-1133">Transmembrane helix</keyword>
<dbReference type="PROSITE" id="PS00216">
    <property type="entry name" value="SUGAR_TRANSPORT_1"/>
    <property type="match status" value="1"/>
</dbReference>
<feature type="transmembrane region" description="Helical" evidence="7">
    <location>
        <begin position="87"/>
        <end position="105"/>
    </location>
</feature>
<accession>A0A7I9YHK2</accession>
<dbReference type="InterPro" id="IPR036259">
    <property type="entry name" value="MFS_trans_sf"/>
</dbReference>
<feature type="transmembrane region" description="Helical" evidence="7">
    <location>
        <begin position="152"/>
        <end position="174"/>
    </location>
</feature>
<keyword evidence="10" id="KW-1185">Reference proteome</keyword>
<sequence>MSSTNVAPQRLRRVAIACTVGTTVEFYDFYIYGTAAALVFPTVFFPDLNPTLATIAAMGTFAAAFVSRPLGGAVFGHFGDRIGRKTTLVATLLIMGLSTVAVGLTPSAATIGVAAPLLVLVLRLLQGFAVGGEWAGSALLGTEYAPPNRRGWYGMFTPLGVGIALVLTSLTFLLVEMTIGGTSAAFLQWGWRVPFLLSALLIAIALYVRLNIGETPVFTTQLASAGPARAPIADVLRRQSGKVALAAGSFVGVYAFVFMGGTYLTSYGRNHLGLSPNVVLTAGLLGGLAWTAVVAYAANKSDHIGRRPVMLTGWAFGLPWSFAILPLIDTGSPVLFALAIVGIYAVAGFAYAPMTAFVPELFDTRHRYTGAGLALNVAGIVGGALPPIIAGPLLSRYGSWAIGVMLATLVLVSLVCIYRLPETTGTSMAGEAEYASR</sequence>
<dbReference type="InterPro" id="IPR005829">
    <property type="entry name" value="Sugar_transporter_CS"/>
</dbReference>
<protein>
    <submittedName>
        <fullName evidence="9">MFS transporter</fullName>
    </submittedName>
</protein>
<feature type="domain" description="Major facilitator superfamily (MFS) profile" evidence="8">
    <location>
        <begin position="14"/>
        <end position="425"/>
    </location>
</feature>
<feature type="transmembrane region" description="Helical" evidence="7">
    <location>
        <begin position="52"/>
        <end position="75"/>
    </location>
</feature>
<feature type="transmembrane region" description="Helical" evidence="7">
    <location>
        <begin position="111"/>
        <end position="131"/>
    </location>
</feature>
<dbReference type="AlphaFoldDB" id="A0A7I9YHK2"/>
<comment type="subcellular location">
    <subcellularLocation>
        <location evidence="1">Cell membrane</location>
        <topology evidence="1">Multi-pass membrane protein</topology>
    </subcellularLocation>
</comment>
<evidence type="ECO:0000256" key="2">
    <source>
        <dbReference type="ARBA" id="ARBA00022448"/>
    </source>
</evidence>
<feature type="transmembrane region" description="Helical" evidence="7">
    <location>
        <begin position="309"/>
        <end position="328"/>
    </location>
</feature>
<feature type="transmembrane region" description="Helical" evidence="7">
    <location>
        <begin position="29"/>
        <end position="46"/>
    </location>
</feature>
<evidence type="ECO:0000256" key="1">
    <source>
        <dbReference type="ARBA" id="ARBA00004651"/>
    </source>
</evidence>
<evidence type="ECO:0000313" key="10">
    <source>
        <dbReference type="Proteomes" id="UP000465360"/>
    </source>
</evidence>
<comment type="caution">
    <text evidence="9">The sequence shown here is derived from an EMBL/GenBank/DDBJ whole genome shotgun (WGS) entry which is preliminary data.</text>
</comment>
<evidence type="ECO:0000256" key="4">
    <source>
        <dbReference type="ARBA" id="ARBA00022692"/>
    </source>
</evidence>
<dbReference type="Gene3D" id="1.20.1250.20">
    <property type="entry name" value="MFS general substrate transporter like domains"/>
    <property type="match status" value="1"/>
</dbReference>
<dbReference type="InterPro" id="IPR020846">
    <property type="entry name" value="MFS_dom"/>
</dbReference>
<gene>
    <name evidence="9" type="ORF">MBOU_01890</name>
</gene>
<evidence type="ECO:0000256" key="7">
    <source>
        <dbReference type="SAM" id="Phobius"/>
    </source>
</evidence>
<dbReference type="GO" id="GO:0022857">
    <property type="term" value="F:transmembrane transporter activity"/>
    <property type="evidence" value="ECO:0007669"/>
    <property type="project" value="InterPro"/>
</dbReference>
<evidence type="ECO:0000259" key="8">
    <source>
        <dbReference type="PROSITE" id="PS50850"/>
    </source>
</evidence>
<dbReference type="EMBL" id="BLKZ01000001">
    <property type="protein sequence ID" value="GFG88147.1"/>
    <property type="molecule type" value="Genomic_DNA"/>
</dbReference>
<dbReference type="PROSITE" id="PS50850">
    <property type="entry name" value="MFS"/>
    <property type="match status" value="1"/>
</dbReference>
<dbReference type="Proteomes" id="UP000465360">
    <property type="component" value="Unassembled WGS sequence"/>
</dbReference>
<feature type="transmembrane region" description="Helical" evidence="7">
    <location>
        <begin position="400"/>
        <end position="420"/>
    </location>
</feature>
<feature type="transmembrane region" description="Helical" evidence="7">
    <location>
        <begin position="189"/>
        <end position="208"/>
    </location>
</feature>
<dbReference type="PROSITE" id="PS00217">
    <property type="entry name" value="SUGAR_TRANSPORT_2"/>
    <property type="match status" value="1"/>
</dbReference>
<dbReference type="GO" id="GO:0005886">
    <property type="term" value="C:plasma membrane"/>
    <property type="evidence" value="ECO:0007669"/>
    <property type="project" value="UniProtKB-SubCell"/>
</dbReference>
<feature type="transmembrane region" description="Helical" evidence="7">
    <location>
        <begin position="243"/>
        <end position="266"/>
    </location>
</feature>
<feature type="transmembrane region" description="Helical" evidence="7">
    <location>
        <begin position="278"/>
        <end position="297"/>
    </location>
</feature>
<keyword evidence="3" id="KW-1003">Cell membrane</keyword>
<dbReference type="PANTHER" id="PTHR43045:SF2">
    <property type="entry name" value="INNER MEMBRANE METABOLITE TRANSPORT PROTEIN YHJE"/>
    <property type="match status" value="1"/>
</dbReference>
<proteinExistence type="predicted"/>
<evidence type="ECO:0000256" key="6">
    <source>
        <dbReference type="ARBA" id="ARBA00023136"/>
    </source>
</evidence>
<dbReference type="Pfam" id="PF07690">
    <property type="entry name" value="MFS_1"/>
    <property type="match status" value="1"/>
</dbReference>